<dbReference type="Proteomes" id="UP000434907">
    <property type="component" value="Segment"/>
</dbReference>
<name>A0A678ZRT9_9CAUD</name>
<evidence type="ECO:0000313" key="1">
    <source>
        <dbReference type="EMBL" id="AZV02292.1"/>
    </source>
</evidence>
<gene>
    <name evidence="1" type="ORF">Arno18_106</name>
</gene>
<proteinExistence type="predicted"/>
<organism evidence="1 2">
    <name type="scientific">Pectobacterium phage Arno18</name>
    <dbReference type="NCBI Taxonomy" id="2500578"/>
    <lineage>
        <taxon>Viruses</taxon>
        <taxon>Duplodnaviria</taxon>
        <taxon>Heunggongvirae</taxon>
        <taxon>Uroviricota</taxon>
        <taxon>Caudoviricetes</taxon>
        <taxon>Andersonviridae</taxon>
        <taxon>Andersonviridae incertae sedis</taxon>
        <taxon>Arnovirus</taxon>
        <taxon>Arnovirus arno18</taxon>
    </lineage>
</organism>
<sequence>MKHELLQGLRAIVCVSKLTGKPMSTYHGQVLDNISDVKRGVRANTNLNLHEAFYLELESNGLIEAFRRLNKDVYFSTHQLNEIKRSIEYFERYLKMANRTPEDIATYQGHLEILHMAKTVEGGANERLTSYGNKNIHWNNLTSVQFFQYDKETNQMVEFDHSTKAKKGS</sequence>
<accession>A0A678ZRT9</accession>
<reference evidence="1 2" key="1">
    <citation type="submission" date="2018-12" db="EMBL/GenBank/DDBJ databases">
        <authorList>
            <person name="Shneider M.M."/>
            <person name="Kabilov M.R."/>
            <person name="Miroshnikov K.A."/>
        </authorList>
    </citation>
    <scope>NUCLEOTIDE SEQUENCE [LARGE SCALE GENOMIC DNA]</scope>
</reference>
<protein>
    <submittedName>
        <fullName evidence="1">Uncharacterized protein</fullName>
    </submittedName>
</protein>
<dbReference type="EMBL" id="MK290738">
    <property type="protein sequence ID" value="AZV02292.1"/>
    <property type="molecule type" value="Genomic_DNA"/>
</dbReference>
<evidence type="ECO:0000313" key="2">
    <source>
        <dbReference type="Proteomes" id="UP000434907"/>
    </source>
</evidence>
<keyword evidence="2" id="KW-1185">Reference proteome</keyword>